<dbReference type="Pfam" id="PF04908">
    <property type="entry name" value="SH3BGR"/>
    <property type="match status" value="1"/>
</dbReference>
<accession>A0A7I8W9C2</accession>
<protein>
    <submittedName>
        <fullName evidence="2">DgyrCDS13004</fullName>
    </submittedName>
</protein>
<dbReference type="OrthoDB" id="9932926at2759"/>
<dbReference type="InterPro" id="IPR006993">
    <property type="entry name" value="Glut_rich_SH3-bd"/>
</dbReference>
<reference evidence="2 3" key="1">
    <citation type="submission" date="2020-08" db="EMBL/GenBank/DDBJ databases">
        <authorList>
            <person name="Hejnol A."/>
        </authorList>
    </citation>
    <scope>NUCLEOTIDE SEQUENCE [LARGE SCALE GENOMIC DNA]</scope>
</reference>
<dbReference type="GO" id="GO:0005737">
    <property type="term" value="C:cytoplasm"/>
    <property type="evidence" value="ECO:0007669"/>
    <property type="project" value="TreeGrafter"/>
</dbReference>
<dbReference type="Gene3D" id="3.40.30.10">
    <property type="entry name" value="Glutaredoxin"/>
    <property type="match status" value="1"/>
</dbReference>
<comment type="caution">
    <text evidence="2">The sequence shown here is derived from an EMBL/GenBank/DDBJ whole genome shotgun (WGS) entry which is preliminary data.</text>
</comment>
<evidence type="ECO:0000313" key="3">
    <source>
        <dbReference type="Proteomes" id="UP000549394"/>
    </source>
</evidence>
<dbReference type="SUPFAM" id="SSF52833">
    <property type="entry name" value="Thioredoxin-like"/>
    <property type="match status" value="1"/>
</dbReference>
<dbReference type="EMBL" id="CAJFCJ010000022">
    <property type="protein sequence ID" value="CAD5124734.1"/>
    <property type="molecule type" value="Genomic_DNA"/>
</dbReference>
<keyword evidence="3" id="KW-1185">Reference proteome</keyword>
<dbReference type="AlphaFoldDB" id="A0A7I8W9C2"/>
<evidence type="ECO:0000313" key="2">
    <source>
        <dbReference type="EMBL" id="CAD5124734.1"/>
    </source>
</evidence>
<dbReference type="Proteomes" id="UP000549394">
    <property type="component" value="Unassembled WGS sequence"/>
</dbReference>
<evidence type="ECO:0000256" key="1">
    <source>
        <dbReference type="ARBA" id="ARBA00007764"/>
    </source>
</evidence>
<gene>
    <name evidence="2" type="ORF">DGYR_LOCUS12227</name>
</gene>
<proteinExistence type="inferred from homology"/>
<name>A0A7I8W9C2_9ANNE</name>
<sequence length="109" mass="12671">MVLKLLVSKDCGNLQMKSHQDHIKRVFESKKISFVEVDVGRPQTVKEKEKLLDMLLSPPQIFNGDINRGDYSTFLNALENEKLFEYLDINCPEEEVEYIYSQQMARGTD</sequence>
<dbReference type="PANTHER" id="PTHR12232">
    <property type="entry name" value="SH3 DOMAIN-BINDING GLUTAMIC ACID-RICH-LIKE PROTEIN"/>
    <property type="match status" value="1"/>
</dbReference>
<organism evidence="2 3">
    <name type="scientific">Dimorphilus gyrociliatus</name>
    <dbReference type="NCBI Taxonomy" id="2664684"/>
    <lineage>
        <taxon>Eukaryota</taxon>
        <taxon>Metazoa</taxon>
        <taxon>Spiralia</taxon>
        <taxon>Lophotrochozoa</taxon>
        <taxon>Annelida</taxon>
        <taxon>Polychaeta</taxon>
        <taxon>Polychaeta incertae sedis</taxon>
        <taxon>Dinophilidae</taxon>
        <taxon>Dimorphilus</taxon>
    </lineage>
</organism>
<dbReference type="PANTHER" id="PTHR12232:SF15">
    <property type="entry name" value="SH3 DOMAIN-BINDING GLUTAMIC ACID-RICH PROTEIN HOMOLOG"/>
    <property type="match status" value="1"/>
</dbReference>
<dbReference type="InterPro" id="IPR036249">
    <property type="entry name" value="Thioredoxin-like_sf"/>
</dbReference>
<comment type="similarity">
    <text evidence="1">Belongs to the SH3BGR family.</text>
</comment>
<dbReference type="InterPro" id="IPR051033">
    <property type="entry name" value="SH3BGR"/>
</dbReference>